<dbReference type="InterPro" id="IPR011712">
    <property type="entry name" value="Sig_transdc_His_kin_sub3_dim/P"/>
</dbReference>
<evidence type="ECO:0000313" key="10">
    <source>
        <dbReference type="EMBL" id="MBD7907586.1"/>
    </source>
</evidence>
<name>A0ABR8PHF0_9BACL</name>
<keyword evidence="3" id="KW-0808">Transferase</keyword>
<keyword evidence="8" id="KW-0812">Transmembrane</keyword>
<keyword evidence="8" id="KW-1133">Transmembrane helix</keyword>
<sequence length="377" mass="42837">MSSWYNLFPRYPWLSLYIWVIFCVLPFFFIFRTSEPINIGIGIVMVFLYLLCYRFSFKSQSGLVYMWLAFEMAINIGLTLLFGYVYLALFTAFFIGNIRRPVGFFIMYGIHIALTIGAIVAGFFIEIELFLPQVHFLILTLIGVVLLPFNLYNRNNQEKLEGQLVYAQERISELTVVAERQRIARDLHDTLGQKLSLIGLKSDLVGKLMIRDPERAARELQDIRQTASVALNEVRELVSNMRAARLPEELTRVQQVLRAAEIELTVEGEARYEGITPIVENVLSMCLKEAVTNVVKHSFASRCTITFHSVSEYFSITVADNGIGLLEGREALPGNGLNGMRERLEFVNGTLQIQKEPTGGTALTFKIPSILRNIVEE</sequence>
<dbReference type="PANTHER" id="PTHR24421">
    <property type="entry name" value="NITRATE/NITRITE SENSOR PROTEIN NARX-RELATED"/>
    <property type="match status" value="1"/>
</dbReference>
<dbReference type="Pfam" id="PF02518">
    <property type="entry name" value="HATPase_c"/>
    <property type="match status" value="1"/>
</dbReference>
<keyword evidence="6" id="KW-0067">ATP-binding</keyword>
<dbReference type="Pfam" id="PF07730">
    <property type="entry name" value="HisKA_3"/>
    <property type="match status" value="1"/>
</dbReference>
<dbReference type="SUPFAM" id="SSF55874">
    <property type="entry name" value="ATPase domain of HSP90 chaperone/DNA topoisomerase II/histidine kinase"/>
    <property type="match status" value="1"/>
</dbReference>
<feature type="transmembrane region" description="Helical" evidence="8">
    <location>
        <begin position="37"/>
        <end position="56"/>
    </location>
</feature>
<evidence type="ECO:0000256" key="7">
    <source>
        <dbReference type="ARBA" id="ARBA00023012"/>
    </source>
</evidence>
<evidence type="ECO:0000256" key="1">
    <source>
        <dbReference type="ARBA" id="ARBA00000085"/>
    </source>
</evidence>
<feature type="transmembrane region" description="Helical" evidence="8">
    <location>
        <begin position="76"/>
        <end position="95"/>
    </location>
</feature>
<keyword evidence="5 10" id="KW-0418">Kinase</keyword>
<evidence type="ECO:0000256" key="5">
    <source>
        <dbReference type="ARBA" id="ARBA00022777"/>
    </source>
</evidence>
<dbReference type="Proteomes" id="UP000659496">
    <property type="component" value="Unassembled WGS sequence"/>
</dbReference>
<dbReference type="CDD" id="cd16917">
    <property type="entry name" value="HATPase_UhpB-NarQ-NarX-like"/>
    <property type="match status" value="1"/>
</dbReference>
<evidence type="ECO:0000256" key="3">
    <source>
        <dbReference type="ARBA" id="ARBA00022679"/>
    </source>
</evidence>
<dbReference type="InterPro" id="IPR050482">
    <property type="entry name" value="Sensor_HK_TwoCompSys"/>
</dbReference>
<dbReference type="PROSITE" id="PS50109">
    <property type="entry name" value="HIS_KIN"/>
    <property type="match status" value="1"/>
</dbReference>
<dbReference type="InterPro" id="IPR005467">
    <property type="entry name" value="His_kinase_dom"/>
</dbReference>
<dbReference type="RefSeq" id="WP_191688724.1">
    <property type="nucleotide sequence ID" value="NZ_JACSQY010000002.1"/>
</dbReference>
<dbReference type="InterPro" id="IPR036890">
    <property type="entry name" value="HATPase_C_sf"/>
</dbReference>
<reference evidence="10 11" key="1">
    <citation type="submission" date="2020-08" db="EMBL/GenBank/DDBJ databases">
        <title>A Genomic Blueprint of the Chicken Gut Microbiome.</title>
        <authorList>
            <person name="Gilroy R."/>
            <person name="Ravi A."/>
            <person name="Getino M."/>
            <person name="Pursley I."/>
            <person name="Horton D.L."/>
            <person name="Alikhan N.-F."/>
            <person name="Baker D."/>
            <person name="Gharbi K."/>
            <person name="Hall N."/>
            <person name="Watson M."/>
            <person name="Adriaenssens E.M."/>
            <person name="Foster-Nyarko E."/>
            <person name="Jarju S."/>
            <person name="Secka A."/>
            <person name="Antonio M."/>
            <person name="Oren A."/>
            <person name="Chaudhuri R."/>
            <person name="La Ragione R.M."/>
            <person name="Hildebrand F."/>
            <person name="Pallen M.J."/>
        </authorList>
    </citation>
    <scope>NUCLEOTIDE SEQUENCE [LARGE SCALE GENOMIC DNA]</scope>
    <source>
        <strain evidence="10 11">Sa3CUA8</strain>
    </source>
</reference>
<dbReference type="InterPro" id="IPR003594">
    <property type="entry name" value="HATPase_dom"/>
</dbReference>
<keyword evidence="4" id="KW-0547">Nucleotide-binding</keyword>
<gene>
    <name evidence="10" type="ORF">H9659_04465</name>
</gene>
<comment type="caution">
    <text evidence="10">The sequence shown here is derived from an EMBL/GenBank/DDBJ whole genome shotgun (WGS) entry which is preliminary data.</text>
</comment>
<evidence type="ECO:0000256" key="6">
    <source>
        <dbReference type="ARBA" id="ARBA00022840"/>
    </source>
</evidence>
<dbReference type="Gene3D" id="3.30.565.10">
    <property type="entry name" value="Histidine kinase-like ATPase, C-terminal domain"/>
    <property type="match status" value="1"/>
</dbReference>
<dbReference type="EMBL" id="JACSQY010000002">
    <property type="protein sequence ID" value="MBD7907586.1"/>
    <property type="molecule type" value="Genomic_DNA"/>
</dbReference>
<dbReference type="EC" id="2.7.13.3" evidence="2"/>
<dbReference type="Pfam" id="PF23540">
    <property type="entry name" value="DesK_N"/>
    <property type="match status" value="1"/>
</dbReference>
<evidence type="ECO:0000256" key="2">
    <source>
        <dbReference type="ARBA" id="ARBA00012438"/>
    </source>
</evidence>
<comment type="catalytic activity">
    <reaction evidence="1">
        <text>ATP + protein L-histidine = ADP + protein N-phospho-L-histidine.</text>
        <dbReference type="EC" id="2.7.13.3"/>
    </reaction>
</comment>
<dbReference type="PANTHER" id="PTHR24421:SF63">
    <property type="entry name" value="SENSOR HISTIDINE KINASE DESK"/>
    <property type="match status" value="1"/>
</dbReference>
<dbReference type="GO" id="GO:0016301">
    <property type="term" value="F:kinase activity"/>
    <property type="evidence" value="ECO:0007669"/>
    <property type="project" value="UniProtKB-KW"/>
</dbReference>
<evidence type="ECO:0000313" key="11">
    <source>
        <dbReference type="Proteomes" id="UP000659496"/>
    </source>
</evidence>
<dbReference type="Gene3D" id="1.20.5.1930">
    <property type="match status" value="1"/>
</dbReference>
<accession>A0ABR8PHF0</accession>
<keyword evidence="11" id="KW-1185">Reference proteome</keyword>
<evidence type="ECO:0000256" key="8">
    <source>
        <dbReference type="SAM" id="Phobius"/>
    </source>
</evidence>
<proteinExistence type="predicted"/>
<keyword evidence="7" id="KW-0902">Two-component regulatory system</keyword>
<feature type="transmembrane region" description="Helical" evidence="8">
    <location>
        <begin position="12"/>
        <end position="30"/>
    </location>
</feature>
<feature type="transmembrane region" description="Helical" evidence="8">
    <location>
        <begin position="130"/>
        <end position="152"/>
    </location>
</feature>
<evidence type="ECO:0000256" key="4">
    <source>
        <dbReference type="ARBA" id="ARBA00022741"/>
    </source>
</evidence>
<organism evidence="10 11">
    <name type="scientific">Sporosarcina gallistercoris</name>
    <dbReference type="NCBI Taxonomy" id="2762245"/>
    <lineage>
        <taxon>Bacteria</taxon>
        <taxon>Bacillati</taxon>
        <taxon>Bacillota</taxon>
        <taxon>Bacilli</taxon>
        <taxon>Bacillales</taxon>
        <taxon>Caryophanaceae</taxon>
        <taxon>Sporosarcina</taxon>
    </lineage>
</organism>
<dbReference type="InterPro" id="IPR056374">
    <property type="entry name" value="DesK/YvfT_N"/>
</dbReference>
<feature type="transmembrane region" description="Helical" evidence="8">
    <location>
        <begin position="102"/>
        <end position="124"/>
    </location>
</feature>
<keyword evidence="8" id="KW-0472">Membrane</keyword>
<feature type="domain" description="Histidine kinase" evidence="9">
    <location>
        <begin position="186"/>
        <end position="371"/>
    </location>
</feature>
<evidence type="ECO:0000259" key="9">
    <source>
        <dbReference type="PROSITE" id="PS50109"/>
    </source>
</evidence>
<protein>
    <recommendedName>
        <fullName evidence="2">histidine kinase</fullName>
        <ecNumber evidence="2">2.7.13.3</ecNumber>
    </recommendedName>
</protein>